<dbReference type="EMBL" id="JBITLV010000001">
    <property type="protein sequence ID" value="MFI7585791.1"/>
    <property type="molecule type" value="Genomic_DNA"/>
</dbReference>
<organism evidence="2 3">
    <name type="scientific">Spongisporangium articulatum</name>
    <dbReference type="NCBI Taxonomy" id="3362603"/>
    <lineage>
        <taxon>Bacteria</taxon>
        <taxon>Bacillati</taxon>
        <taxon>Actinomycetota</taxon>
        <taxon>Actinomycetes</taxon>
        <taxon>Kineosporiales</taxon>
        <taxon>Kineosporiaceae</taxon>
        <taxon>Spongisporangium</taxon>
    </lineage>
</organism>
<sequence length="191" mass="20293">MNGWELRERRRAAGLTAAQVARAAGTAETNVAAYERGIKRPSSRTLSRLVAVIDSTAAGEVHAHDLLTVPAAAAAIRRGLRATWSTADLLRLVRQMRSDFGQTTTMADRSAFLAEPSTTGDQRWDAMLAGNAEDLALSAGLTPPGWTAGHGLPTFWFVGSTPSLGAYAFARSPFSLQIRGVMVDPGDLEAV</sequence>
<dbReference type="SMART" id="SM00530">
    <property type="entry name" value="HTH_XRE"/>
    <property type="match status" value="1"/>
</dbReference>
<dbReference type="SUPFAM" id="SSF47413">
    <property type="entry name" value="lambda repressor-like DNA-binding domains"/>
    <property type="match status" value="1"/>
</dbReference>
<reference evidence="2 3" key="1">
    <citation type="submission" date="2024-10" db="EMBL/GenBank/DDBJ databases">
        <title>The Natural Products Discovery Center: Release of the First 8490 Sequenced Strains for Exploring Actinobacteria Biosynthetic Diversity.</title>
        <authorList>
            <person name="Kalkreuter E."/>
            <person name="Kautsar S.A."/>
            <person name="Yang D."/>
            <person name="Bader C.D."/>
            <person name="Teijaro C.N."/>
            <person name="Fluegel L."/>
            <person name="Davis C.M."/>
            <person name="Simpson J.R."/>
            <person name="Lauterbach L."/>
            <person name="Steele A.D."/>
            <person name="Gui C."/>
            <person name="Meng S."/>
            <person name="Li G."/>
            <person name="Viehrig K."/>
            <person name="Ye F."/>
            <person name="Su P."/>
            <person name="Kiefer A.F."/>
            <person name="Nichols A."/>
            <person name="Cepeda A.J."/>
            <person name="Yan W."/>
            <person name="Fan B."/>
            <person name="Jiang Y."/>
            <person name="Adhikari A."/>
            <person name="Zheng C.-J."/>
            <person name="Schuster L."/>
            <person name="Cowan T.M."/>
            <person name="Smanski M.J."/>
            <person name="Chevrette M.G."/>
            <person name="De Carvalho L.P.S."/>
            <person name="Shen B."/>
        </authorList>
    </citation>
    <scope>NUCLEOTIDE SEQUENCE [LARGE SCALE GENOMIC DNA]</scope>
    <source>
        <strain evidence="2 3">NPDC049639</strain>
    </source>
</reference>
<evidence type="ECO:0000313" key="3">
    <source>
        <dbReference type="Proteomes" id="UP001612915"/>
    </source>
</evidence>
<name>A0ABW8AHG1_9ACTN</name>
<protein>
    <submittedName>
        <fullName evidence="2">Helix-turn-helix domain-containing protein</fullName>
    </submittedName>
</protein>
<dbReference type="Gene3D" id="1.10.260.40">
    <property type="entry name" value="lambda repressor-like DNA-binding domains"/>
    <property type="match status" value="1"/>
</dbReference>
<dbReference type="Pfam" id="PF13560">
    <property type="entry name" value="HTH_31"/>
    <property type="match status" value="1"/>
</dbReference>
<dbReference type="PROSITE" id="PS50943">
    <property type="entry name" value="HTH_CROC1"/>
    <property type="match status" value="1"/>
</dbReference>
<dbReference type="CDD" id="cd00093">
    <property type="entry name" value="HTH_XRE"/>
    <property type="match status" value="1"/>
</dbReference>
<comment type="caution">
    <text evidence="2">The sequence shown here is derived from an EMBL/GenBank/DDBJ whole genome shotgun (WGS) entry which is preliminary data.</text>
</comment>
<dbReference type="Proteomes" id="UP001612915">
    <property type="component" value="Unassembled WGS sequence"/>
</dbReference>
<keyword evidence="3" id="KW-1185">Reference proteome</keyword>
<dbReference type="InterPro" id="IPR001387">
    <property type="entry name" value="Cro/C1-type_HTH"/>
</dbReference>
<dbReference type="RefSeq" id="WP_398274283.1">
    <property type="nucleotide sequence ID" value="NZ_JBITLV010000001.1"/>
</dbReference>
<gene>
    <name evidence="2" type="ORF">ACIB24_01805</name>
</gene>
<proteinExistence type="predicted"/>
<feature type="domain" description="HTH cro/C1-type" evidence="1">
    <location>
        <begin position="6"/>
        <end position="61"/>
    </location>
</feature>
<evidence type="ECO:0000259" key="1">
    <source>
        <dbReference type="PROSITE" id="PS50943"/>
    </source>
</evidence>
<evidence type="ECO:0000313" key="2">
    <source>
        <dbReference type="EMBL" id="MFI7585791.1"/>
    </source>
</evidence>
<dbReference type="InterPro" id="IPR010982">
    <property type="entry name" value="Lambda_DNA-bd_dom_sf"/>
</dbReference>
<accession>A0ABW8AHG1</accession>